<dbReference type="Proteomes" id="UP000789759">
    <property type="component" value="Unassembled WGS sequence"/>
</dbReference>
<dbReference type="AlphaFoldDB" id="A0A9N9PM01"/>
<name>A0A9N9PM01_9GLOM</name>
<evidence type="ECO:0000313" key="1">
    <source>
        <dbReference type="EMBL" id="CAG8830335.1"/>
    </source>
</evidence>
<keyword evidence="2" id="KW-1185">Reference proteome</keyword>
<proteinExistence type="predicted"/>
<organism evidence="1 2">
    <name type="scientific">Cetraspora pellucida</name>
    <dbReference type="NCBI Taxonomy" id="1433469"/>
    <lineage>
        <taxon>Eukaryota</taxon>
        <taxon>Fungi</taxon>
        <taxon>Fungi incertae sedis</taxon>
        <taxon>Mucoromycota</taxon>
        <taxon>Glomeromycotina</taxon>
        <taxon>Glomeromycetes</taxon>
        <taxon>Diversisporales</taxon>
        <taxon>Gigasporaceae</taxon>
        <taxon>Cetraspora</taxon>
    </lineage>
</organism>
<feature type="non-terminal residue" evidence="1">
    <location>
        <position position="1"/>
    </location>
</feature>
<sequence length="240" mass="26862">DSQVTNVEITENKRKKISNRTNVKKKKENEEPCLTDSDNDITQAVGGSHSRFRIFKNIQPQSEQASNALSLSIRSPSPKNFYDQCFLTFKISQSPLAERHSSESVYSQLSPTPNVTSSSLTRNYLFGNTVNQWLLASTTSNTINVSSFSLIGPFKSDLEVCLYLVQHPALINLALSIINANGQESQIIDALMRSLFSDIQHAGVSECAALQIWVFGCYQDYNAALRHELRKLASEFIKKH</sequence>
<protein>
    <submittedName>
        <fullName evidence="1">12282_t:CDS:1</fullName>
    </submittedName>
</protein>
<dbReference type="OrthoDB" id="2409700at2759"/>
<feature type="non-terminal residue" evidence="1">
    <location>
        <position position="240"/>
    </location>
</feature>
<dbReference type="EMBL" id="CAJVQA010063833">
    <property type="protein sequence ID" value="CAG8830335.1"/>
    <property type="molecule type" value="Genomic_DNA"/>
</dbReference>
<accession>A0A9N9PM01</accession>
<reference evidence="1" key="1">
    <citation type="submission" date="2021-06" db="EMBL/GenBank/DDBJ databases">
        <authorList>
            <person name="Kallberg Y."/>
            <person name="Tangrot J."/>
            <person name="Rosling A."/>
        </authorList>
    </citation>
    <scope>NUCLEOTIDE SEQUENCE</scope>
    <source>
        <strain evidence="1">FL966</strain>
    </source>
</reference>
<evidence type="ECO:0000313" key="2">
    <source>
        <dbReference type="Proteomes" id="UP000789759"/>
    </source>
</evidence>
<comment type="caution">
    <text evidence="1">The sequence shown here is derived from an EMBL/GenBank/DDBJ whole genome shotgun (WGS) entry which is preliminary data.</text>
</comment>
<gene>
    <name evidence="1" type="ORF">CPELLU_LOCUS20595</name>
</gene>